<dbReference type="Proteomes" id="UP001281147">
    <property type="component" value="Unassembled WGS sequence"/>
</dbReference>
<organism evidence="1 2">
    <name type="scientific">Vermiconidia calcicola</name>
    <dbReference type="NCBI Taxonomy" id="1690605"/>
    <lineage>
        <taxon>Eukaryota</taxon>
        <taxon>Fungi</taxon>
        <taxon>Dikarya</taxon>
        <taxon>Ascomycota</taxon>
        <taxon>Pezizomycotina</taxon>
        <taxon>Dothideomycetes</taxon>
        <taxon>Dothideomycetidae</taxon>
        <taxon>Mycosphaerellales</taxon>
        <taxon>Extremaceae</taxon>
        <taxon>Vermiconidia</taxon>
    </lineage>
</organism>
<sequence length="135" mass="15440">MADTESTEVQEQRIYEAITNLRNTDYDAYVAWVDAVADYADAEYQRSQDEIARSEAECEGMKTERKSTKEQKAQVDQLTCLLVELLQATIRYNKDPAAASPADHKRLTELRSAVQKQQAVVDPIREELRSQGWLE</sequence>
<comment type="caution">
    <text evidence="1">The sequence shown here is derived from an EMBL/GenBank/DDBJ whole genome shotgun (WGS) entry which is preliminary data.</text>
</comment>
<reference evidence="1" key="1">
    <citation type="submission" date="2023-07" db="EMBL/GenBank/DDBJ databases">
        <title>Black Yeasts Isolated from many extreme environments.</title>
        <authorList>
            <person name="Coleine C."/>
            <person name="Stajich J.E."/>
            <person name="Selbmann L."/>
        </authorList>
    </citation>
    <scope>NUCLEOTIDE SEQUENCE</scope>
    <source>
        <strain evidence="1">CCFEE 5714</strain>
    </source>
</reference>
<evidence type="ECO:0000313" key="2">
    <source>
        <dbReference type="Proteomes" id="UP001281147"/>
    </source>
</evidence>
<accession>A0ACC3MS74</accession>
<name>A0ACC3MS74_9PEZI</name>
<proteinExistence type="predicted"/>
<gene>
    <name evidence="1" type="ORF">LTR37_015893</name>
</gene>
<dbReference type="EMBL" id="JAUTXU010000183">
    <property type="protein sequence ID" value="KAK3700565.1"/>
    <property type="molecule type" value="Genomic_DNA"/>
</dbReference>
<protein>
    <submittedName>
        <fullName evidence="1">Uncharacterized protein</fullName>
    </submittedName>
</protein>
<keyword evidence="2" id="KW-1185">Reference proteome</keyword>
<evidence type="ECO:0000313" key="1">
    <source>
        <dbReference type="EMBL" id="KAK3700565.1"/>
    </source>
</evidence>